<proteinExistence type="predicted"/>
<keyword evidence="8" id="KW-1185">Reference proteome</keyword>
<comment type="caution">
    <text evidence="7">The sequence shown here is derived from an EMBL/GenBank/DDBJ whole genome shotgun (WGS) entry which is preliminary data.</text>
</comment>
<accession>A0AAN9VWI2</accession>
<dbReference type="AlphaFoldDB" id="A0AAN9VWI2"/>
<evidence type="ECO:0000256" key="2">
    <source>
        <dbReference type="ARBA" id="ARBA00022737"/>
    </source>
</evidence>
<dbReference type="PROSITE" id="PS00028">
    <property type="entry name" value="ZINC_FINGER_C2H2_1"/>
    <property type="match status" value="1"/>
</dbReference>
<dbReference type="GO" id="GO:0032502">
    <property type="term" value="P:developmental process"/>
    <property type="evidence" value="ECO:0007669"/>
    <property type="project" value="UniProtKB-ARBA"/>
</dbReference>
<reference evidence="7 8" key="1">
    <citation type="submission" date="2024-03" db="EMBL/GenBank/DDBJ databases">
        <title>The genome assembly and annotation of the cricket Gryllus longicercus Weissman &amp; Gray.</title>
        <authorList>
            <person name="Szrajer S."/>
            <person name="Gray D."/>
            <person name="Ylla G."/>
        </authorList>
    </citation>
    <scope>NUCLEOTIDE SEQUENCE [LARGE SCALE GENOMIC DNA]</scope>
    <source>
        <strain evidence="7">DAG 2021-001</strain>
        <tissue evidence="7">Whole body minus gut</tissue>
    </source>
</reference>
<protein>
    <recommendedName>
        <fullName evidence="6">C2H2-type domain-containing protein</fullName>
    </recommendedName>
</protein>
<dbReference type="PROSITE" id="PS50157">
    <property type="entry name" value="ZINC_FINGER_C2H2_2"/>
    <property type="match status" value="1"/>
</dbReference>
<dbReference type="InterPro" id="IPR013087">
    <property type="entry name" value="Znf_C2H2_type"/>
</dbReference>
<evidence type="ECO:0000256" key="4">
    <source>
        <dbReference type="ARBA" id="ARBA00022833"/>
    </source>
</evidence>
<organism evidence="7 8">
    <name type="scientific">Gryllus longicercus</name>
    <dbReference type="NCBI Taxonomy" id="2509291"/>
    <lineage>
        <taxon>Eukaryota</taxon>
        <taxon>Metazoa</taxon>
        <taxon>Ecdysozoa</taxon>
        <taxon>Arthropoda</taxon>
        <taxon>Hexapoda</taxon>
        <taxon>Insecta</taxon>
        <taxon>Pterygota</taxon>
        <taxon>Neoptera</taxon>
        <taxon>Polyneoptera</taxon>
        <taxon>Orthoptera</taxon>
        <taxon>Ensifera</taxon>
        <taxon>Gryllidea</taxon>
        <taxon>Grylloidea</taxon>
        <taxon>Gryllidae</taxon>
        <taxon>Gryllinae</taxon>
        <taxon>Gryllus</taxon>
    </lineage>
</organism>
<keyword evidence="4" id="KW-0862">Zinc</keyword>
<dbReference type="SMART" id="SM00355">
    <property type="entry name" value="ZnF_C2H2"/>
    <property type="match status" value="1"/>
</dbReference>
<evidence type="ECO:0000259" key="6">
    <source>
        <dbReference type="PROSITE" id="PS50157"/>
    </source>
</evidence>
<sequence>MESVEVVCVEIQENENGEIVYVEKMENNNSTEFPEDFCVMECEIATTENSSQSHCEESDSNSPVEIIVFPNFSDKLPQCVTNEEQSEEEDTIEPDNDYNMTLSGAELALHKDTQRFIEDTKTNDDFDFVLKLAMRSESNGLCEPTKRPFEKVRIIEEISEESEAAVDIKKSKLWTLLDKQDKCSSASKRSERTTGSVDVRRTYSGIIPKKSYSKETHNGCFSEHPFRCKICDQSFRQDSSLKIHLKVHAGKFSDSCIIN</sequence>
<dbReference type="FunFam" id="3.30.160.60:FF:000202">
    <property type="entry name" value="Zinc finger protein 574"/>
    <property type="match status" value="1"/>
</dbReference>
<dbReference type="GO" id="GO:0008270">
    <property type="term" value="F:zinc ion binding"/>
    <property type="evidence" value="ECO:0007669"/>
    <property type="project" value="UniProtKB-KW"/>
</dbReference>
<evidence type="ECO:0000256" key="1">
    <source>
        <dbReference type="ARBA" id="ARBA00022723"/>
    </source>
</evidence>
<evidence type="ECO:0000256" key="5">
    <source>
        <dbReference type="PROSITE-ProRule" id="PRU00042"/>
    </source>
</evidence>
<feature type="domain" description="C2H2-type" evidence="6">
    <location>
        <begin position="226"/>
        <end position="253"/>
    </location>
</feature>
<evidence type="ECO:0000313" key="8">
    <source>
        <dbReference type="Proteomes" id="UP001378592"/>
    </source>
</evidence>
<gene>
    <name evidence="7" type="ORF">R5R35_003167</name>
</gene>
<keyword evidence="2" id="KW-0677">Repeat</keyword>
<dbReference type="Gene3D" id="3.30.160.60">
    <property type="entry name" value="Classic Zinc Finger"/>
    <property type="match status" value="1"/>
</dbReference>
<dbReference type="InterPro" id="IPR036236">
    <property type="entry name" value="Znf_C2H2_sf"/>
</dbReference>
<keyword evidence="1" id="KW-0479">Metal-binding</keyword>
<evidence type="ECO:0000313" key="7">
    <source>
        <dbReference type="EMBL" id="KAK7864573.1"/>
    </source>
</evidence>
<keyword evidence="3 5" id="KW-0863">Zinc-finger</keyword>
<name>A0AAN9VWI2_9ORTH</name>
<dbReference type="Pfam" id="PF00096">
    <property type="entry name" value="zf-C2H2"/>
    <property type="match status" value="1"/>
</dbReference>
<evidence type="ECO:0000256" key="3">
    <source>
        <dbReference type="ARBA" id="ARBA00022771"/>
    </source>
</evidence>
<dbReference type="EMBL" id="JAZDUA010000199">
    <property type="protein sequence ID" value="KAK7864573.1"/>
    <property type="molecule type" value="Genomic_DNA"/>
</dbReference>
<dbReference type="SUPFAM" id="SSF57667">
    <property type="entry name" value="beta-beta-alpha zinc fingers"/>
    <property type="match status" value="1"/>
</dbReference>
<dbReference type="Proteomes" id="UP001378592">
    <property type="component" value="Unassembled WGS sequence"/>
</dbReference>